<gene>
    <name evidence="1" type="ORF">K0M31_003993</name>
</gene>
<comment type="caution">
    <text evidence="1">The sequence shown here is derived from an EMBL/GenBank/DDBJ whole genome shotgun (WGS) entry which is preliminary data.</text>
</comment>
<evidence type="ECO:0000313" key="1">
    <source>
        <dbReference type="EMBL" id="KAK1127456.1"/>
    </source>
</evidence>
<proteinExistence type="predicted"/>
<name>A0AA40KP07_9HYME</name>
<dbReference type="EMBL" id="JAHYIQ010000012">
    <property type="protein sequence ID" value="KAK1127456.1"/>
    <property type="molecule type" value="Genomic_DNA"/>
</dbReference>
<dbReference type="AlphaFoldDB" id="A0AA40KP07"/>
<evidence type="ECO:0000313" key="2">
    <source>
        <dbReference type="Proteomes" id="UP001177670"/>
    </source>
</evidence>
<protein>
    <submittedName>
        <fullName evidence="1">Uncharacterized protein</fullName>
    </submittedName>
</protein>
<sequence>MTGDRNERHVTLVASGGMLRRDGRIKGQRPYFPYRRRETTRNRAKGDPAVDFSLLPLPLFGCLPSKVSAALVDAALYSEVLASTQSPQSSLVRASRKAQLRQFSTAETS</sequence>
<organism evidence="1 2">
    <name type="scientific">Melipona bicolor</name>
    <dbReference type="NCBI Taxonomy" id="60889"/>
    <lineage>
        <taxon>Eukaryota</taxon>
        <taxon>Metazoa</taxon>
        <taxon>Ecdysozoa</taxon>
        <taxon>Arthropoda</taxon>
        <taxon>Hexapoda</taxon>
        <taxon>Insecta</taxon>
        <taxon>Pterygota</taxon>
        <taxon>Neoptera</taxon>
        <taxon>Endopterygota</taxon>
        <taxon>Hymenoptera</taxon>
        <taxon>Apocrita</taxon>
        <taxon>Aculeata</taxon>
        <taxon>Apoidea</taxon>
        <taxon>Anthophila</taxon>
        <taxon>Apidae</taxon>
        <taxon>Melipona</taxon>
    </lineage>
</organism>
<accession>A0AA40KP07</accession>
<reference evidence="1" key="1">
    <citation type="submission" date="2021-10" db="EMBL/GenBank/DDBJ databases">
        <title>Melipona bicolor Genome sequencing and assembly.</title>
        <authorList>
            <person name="Araujo N.S."/>
            <person name="Arias M.C."/>
        </authorList>
    </citation>
    <scope>NUCLEOTIDE SEQUENCE</scope>
    <source>
        <strain evidence="1">USP_2M_L1-L4_2017</strain>
        <tissue evidence="1">Whole body</tissue>
    </source>
</reference>
<keyword evidence="2" id="KW-1185">Reference proteome</keyword>
<dbReference type="Proteomes" id="UP001177670">
    <property type="component" value="Unassembled WGS sequence"/>
</dbReference>